<evidence type="ECO:0000256" key="1">
    <source>
        <dbReference type="ARBA" id="ARBA00004651"/>
    </source>
</evidence>
<feature type="transmembrane region" description="Helical" evidence="6">
    <location>
        <begin position="220"/>
        <end position="238"/>
    </location>
</feature>
<proteinExistence type="predicted"/>
<dbReference type="GO" id="GO:0140359">
    <property type="term" value="F:ABC-type transporter activity"/>
    <property type="evidence" value="ECO:0007669"/>
    <property type="project" value="InterPro"/>
</dbReference>
<comment type="subcellular location">
    <subcellularLocation>
        <location evidence="1">Cell membrane</location>
        <topology evidence="1">Multi-pass membrane protein</topology>
    </subcellularLocation>
</comment>
<keyword evidence="3 6" id="KW-0812">Transmembrane</keyword>
<feature type="transmembrane region" description="Helical" evidence="6">
    <location>
        <begin position="165"/>
        <end position="182"/>
    </location>
</feature>
<dbReference type="Pfam" id="PF12679">
    <property type="entry name" value="ABC2_membrane_2"/>
    <property type="match status" value="1"/>
</dbReference>
<evidence type="ECO:0000313" key="7">
    <source>
        <dbReference type="EMBL" id="MPL66694.1"/>
    </source>
</evidence>
<keyword evidence="4 6" id="KW-1133">Transmembrane helix</keyword>
<evidence type="ECO:0000256" key="6">
    <source>
        <dbReference type="SAM" id="Phobius"/>
    </source>
</evidence>
<evidence type="ECO:0000256" key="4">
    <source>
        <dbReference type="ARBA" id="ARBA00022989"/>
    </source>
</evidence>
<dbReference type="AlphaFoldDB" id="A0A644TIJ4"/>
<gene>
    <name evidence="7" type="ORF">SDC9_12381</name>
</gene>
<dbReference type="InterPro" id="IPR019860">
    <property type="entry name" value="Motility-assoc_ABC_perm_GldF"/>
</dbReference>
<organism evidence="7">
    <name type="scientific">bioreactor metagenome</name>
    <dbReference type="NCBI Taxonomy" id="1076179"/>
    <lineage>
        <taxon>unclassified sequences</taxon>
        <taxon>metagenomes</taxon>
        <taxon>ecological metagenomes</taxon>
    </lineage>
</organism>
<dbReference type="NCBIfam" id="TIGR03518">
    <property type="entry name" value="ABC_perm_GldF"/>
    <property type="match status" value="1"/>
</dbReference>
<dbReference type="InterPro" id="IPR051449">
    <property type="entry name" value="ABC-2_transporter_component"/>
</dbReference>
<feature type="transmembrane region" description="Helical" evidence="6">
    <location>
        <begin position="56"/>
        <end position="74"/>
    </location>
</feature>
<dbReference type="GO" id="GO:0005886">
    <property type="term" value="C:plasma membrane"/>
    <property type="evidence" value="ECO:0007669"/>
    <property type="project" value="UniProtKB-SubCell"/>
</dbReference>
<accession>A0A644TIJ4</accession>
<feature type="transmembrane region" description="Helical" evidence="6">
    <location>
        <begin position="133"/>
        <end position="153"/>
    </location>
</feature>
<protein>
    <recommendedName>
        <fullName evidence="8">Gliding motility-associated ABC transporter permease subunit GldF</fullName>
    </recommendedName>
</protein>
<dbReference type="PANTHER" id="PTHR30294:SF29">
    <property type="entry name" value="MULTIDRUG ABC TRANSPORTER PERMEASE YBHS-RELATED"/>
    <property type="match status" value="1"/>
</dbReference>
<evidence type="ECO:0000256" key="3">
    <source>
        <dbReference type="ARBA" id="ARBA00022692"/>
    </source>
</evidence>
<sequence>MYVLFIKELNSFLSSLMGYITIIVFLAVMGLFLWVLPMEFNVIDFGYAGIDGLFMIAPWVFLFLIPAITMKMLAEERKNGTIELLLTKPLSDISIIMAKFLAGVTLVFLSILPTVVYIVAVYQLGMPKGNLDLGGIIGSYIGLLLLGGVFVAIGVFSSSITNNQIIAFIVSVLICAFTYIGFDAIASLGVLGNADLVVKSIGINHHYVSISRGVIDSRDVIYYFSAIFFFLLLTKISLESRNWKK</sequence>
<dbReference type="PANTHER" id="PTHR30294">
    <property type="entry name" value="MEMBRANE COMPONENT OF ABC TRANSPORTER YHHJ-RELATED"/>
    <property type="match status" value="1"/>
</dbReference>
<keyword evidence="5 6" id="KW-0472">Membrane</keyword>
<dbReference type="EMBL" id="VSSQ01000033">
    <property type="protein sequence ID" value="MPL66694.1"/>
    <property type="molecule type" value="Genomic_DNA"/>
</dbReference>
<name>A0A644TIJ4_9ZZZZ</name>
<reference evidence="7" key="1">
    <citation type="submission" date="2019-08" db="EMBL/GenBank/DDBJ databases">
        <authorList>
            <person name="Kucharzyk K."/>
            <person name="Murdoch R.W."/>
            <person name="Higgins S."/>
            <person name="Loffler F."/>
        </authorList>
    </citation>
    <scope>NUCLEOTIDE SEQUENCE</scope>
</reference>
<evidence type="ECO:0000256" key="5">
    <source>
        <dbReference type="ARBA" id="ARBA00023136"/>
    </source>
</evidence>
<keyword evidence="2" id="KW-1003">Cell membrane</keyword>
<comment type="caution">
    <text evidence="7">The sequence shown here is derived from an EMBL/GenBank/DDBJ whole genome shotgun (WGS) entry which is preliminary data.</text>
</comment>
<evidence type="ECO:0008006" key="8">
    <source>
        <dbReference type="Google" id="ProtNLM"/>
    </source>
</evidence>
<feature type="transmembrane region" description="Helical" evidence="6">
    <location>
        <begin position="12"/>
        <end position="36"/>
    </location>
</feature>
<feature type="transmembrane region" description="Helical" evidence="6">
    <location>
        <begin position="95"/>
        <end position="121"/>
    </location>
</feature>
<evidence type="ECO:0000256" key="2">
    <source>
        <dbReference type="ARBA" id="ARBA00022475"/>
    </source>
</evidence>